<sequence length="476" mass="53642">MNRQVKSIAVISLVFALVFSVVGCSKESTGEDNANSSNAPGSDSDGNANTDPIKLTVFWGGADPGQMPEEDPIHKYIREKLGVDVEVLYTAGDANQKLNLMLASKDYPDAIALKEGDEMAAYVNSGYIVQLDDYMAKYAPHLKERHDALASGYSRYEKPGMWSVPGGFGYSKENPLIEPMIGIRYDLWKQQGYPKLETLTDLYEFAKKAQDANPTVDGRKAYAFSAWFGDWGFWAYHAMFRLGGVSGWFGPYDFNDNARYTWVPFSKEFIQIAKFLNRAVREGYADPEGAIQNHEQYMQKLNDGRIYVNYYGGDWMDGVANRSRIAAGKPEERIIPYPWLKLDGYDGQPITGQYFPNGAGFHLFITDNAKNPEEIIKRLSWLWTEEGNVLTGMGLEGVHWDYDEEGFRKPKPELIELAKSDPNWQEKPGSENGVRCLEGTSTDSIPKETPLTSMRTNIIWKAATMKSIVKFLKRSM</sequence>
<comment type="caution">
    <text evidence="3">The sequence shown here is derived from an EMBL/GenBank/DDBJ whole genome shotgun (WGS) entry which is preliminary data.</text>
</comment>
<dbReference type="Pfam" id="PF01547">
    <property type="entry name" value="SBP_bac_1"/>
    <property type="match status" value="1"/>
</dbReference>
<evidence type="ECO:0000256" key="2">
    <source>
        <dbReference type="SAM" id="SignalP"/>
    </source>
</evidence>
<evidence type="ECO:0008006" key="5">
    <source>
        <dbReference type="Google" id="ProtNLM"/>
    </source>
</evidence>
<name>A0ABQ4N040_9BACL</name>
<proteinExistence type="predicted"/>
<dbReference type="SUPFAM" id="SSF53850">
    <property type="entry name" value="Periplasmic binding protein-like II"/>
    <property type="match status" value="1"/>
</dbReference>
<dbReference type="EMBL" id="BOVJ01000004">
    <property type="protein sequence ID" value="GIQ61532.1"/>
    <property type="molecule type" value="Genomic_DNA"/>
</dbReference>
<feature type="compositionally biased region" description="Polar residues" evidence="1">
    <location>
        <begin position="439"/>
        <end position="448"/>
    </location>
</feature>
<dbReference type="Proteomes" id="UP000680304">
    <property type="component" value="Unassembled WGS sequence"/>
</dbReference>
<feature type="chain" id="PRO_5047248215" description="ABC transporter substrate-binding protein" evidence="2">
    <location>
        <begin position="24"/>
        <end position="476"/>
    </location>
</feature>
<dbReference type="PROSITE" id="PS51257">
    <property type="entry name" value="PROKAR_LIPOPROTEIN"/>
    <property type="match status" value="1"/>
</dbReference>
<dbReference type="InterPro" id="IPR006059">
    <property type="entry name" value="SBP"/>
</dbReference>
<keyword evidence="4" id="KW-1185">Reference proteome</keyword>
<feature type="compositionally biased region" description="Polar residues" evidence="1">
    <location>
        <begin position="31"/>
        <end position="48"/>
    </location>
</feature>
<evidence type="ECO:0000256" key="1">
    <source>
        <dbReference type="SAM" id="MobiDB-lite"/>
    </source>
</evidence>
<evidence type="ECO:0000313" key="3">
    <source>
        <dbReference type="EMBL" id="GIQ61532.1"/>
    </source>
</evidence>
<keyword evidence="2" id="KW-0732">Signal</keyword>
<dbReference type="Gene3D" id="3.40.190.10">
    <property type="entry name" value="Periplasmic binding protein-like II"/>
    <property type="match status" value="2"/>
</dbReference>
<reference evidence="3 4" key="1">
    <citation type="submission" date="2021-04" db="EMBL/GenBank/DDBJ databases">
        <title>Draft genome sequence of Paenibacillus cisolokensis, LC2-13A.</title>
        <authorList>
            <person name="Uke A."/>
            <person name="Chhe C."/>
            <person name="Baramee S."/>
            <person name="Kosugi A."/>
        </authorList>
    </citation>
    <scope>NUCLEOTIDE SEQUENCE [LARGE SCALE GENOMIC DNA]</scope>
    <source>
        <strain evidence="3 4">LC2-13A</strain>
    </source>
</reference>
<accession>A0ABQ4N040</accession>
<protein>
    <recommendedName>
        <fullName evidence="5">ABC transporter substrate-binding protein</fullName>
    </recommendedName>
</protein>
<organism evidence="3 4">
    <name type="scientific">Paenibacillus cisolokensis</name>
    <dbReference type="NCBI Taxonomy" id="1658519"/>
    <lineage>
        <taxon>Bacteria</taxon>
        <taxon>Bacillati</taxon>
        <taxon>Bacillota</taxon>
        <taxon>Bacilli</taxon>
        <taxon>Bacillales</taxon>
        <taxon>Paenibacillaceae</taxon>
        <taxon>Paenibacillus</taxon>
    </lineage>
</organism>
<feature type="region of interest" description="Disordered" evidence="1">
    <location>
        <begin position="422"/>
        <end position="448"/>
    </location>
</feature>
<dbReference type="RefSeq" id="WP_213526752.1">
    <property type="nucleotide sequence ID" value="NZ_BOVJ01000004.1"/>
</dbReference>
<gene>
    <name evidence="3" type="ORF">PACILC2_01000</name>
</gene>
<feature type="region of interest" description="Disordered" evidence="1">
    <location>
        <begin position="27"/>
        <end position="48"/>
    </location>
</feature>
<evidence type="ECO:0000313" key="4">
    <source>
        <dbReference type="Proteomes" id="UP000680304"/>
    </source>
</evidence>
<dbReference type="InterPro" id="IPR050490">
    <property type="entry name" value="Bact_solute-bd_prot1"/>
</dbReference>
<dbReference type="PANTHER" id="PTHR43649">
    <property type="entry name" value="ARABINOSE-BINDING PROTEIN-RELATED"/>
    <property type="match status" value="1"/>
</dbReference>
<feature type="signal peptide" evidence="2">
    <location>
        <begin position="1"/>
        <end position="23"/>
    </location>
</feature>